<evidence type="ECO:0008006" key="3">
    <source>
        <dbReference type="Google" id="ProtNLM"/>
    </source>
</evidence>
<accession>A0AA88SLK2</accession>
<dbReference type="Proteomes" id="UP001187415">
    <property type="component" value="Unassembled WGS sequence"/>
</dbReference>
<evidence type="ECO:0000313" key="2">
    <source>
        <dbReference type="Proteomes" id="UP001187415"/>
    </source>
</evidence>
<sequence>MSQQPFTIRCPDGAYEQHRRSHQPREGSSVLVSETYLENMDYTLALLFSLLQLLSVGTAAPVEVVKMKSKVKWMAEQLVVRLNKDFQVPAGLTLSPPADNLDGSSSIVMVLEGYNSLISDTLNGVSQVKFDISSLTGYLNQWRQVHCTEHRPKPLVSGPLQELQSRKEFIHTVSIEALMRVKEFLYLLLKNLDHLETC</sequence>
<dbReference type="EMBL" id="JAUPFM010000009">
    <property type="protein sequence ID" value="KAK2842182.1"/>
    <property type="molecule type" value="Genomic_DNA"/>
</dbReference>
<keyword evidence="2" id="KW-1185">Reference proteome</keyword>
<reference evidence="1" key="1">
    <citation type="submission" date="2023-07" db="EMBL/GenBank/DDBJ databases">
        <title>Chromosome-level Genome Assembly of Striped Snakehead (Channa striata).</title>
        <authorList>
            <person name="Liu H."/>
        </authorList>
    </citation>
    <scope>NUCLEOTIDE SEQUENCE</scope>
    <source>
        <strain evidence="1">Gz</strain>
        <tissue evidence="1">Muscle</tissue>
    </source>
</reference>
<proteinExistence type="predicted"/>
<organism evidence="1 2">
    <name type="scientific">Channa striata</name>
    <name type="common">Snakehead murrel</name>
    <name type="synonym">Ophicephalus striatus</name>
    <dbReference type="NCBI Taxonomy" id="64152"/>
    <lineage>
        <taxon>Eukaryota</taxon>
        <taxon>Metazoa</taxon>
        <taxon>Chordata</taxon>
        <taxon>Craniata</taxon>
        <taxon>Vertebrata</taxon>
        <taxon>Euteleostomi</taxon>
        <taxon>Actinopterygii</taxon>
        <taxon>Neopterygii</taxon>
        <taxon>Teleostei</taxon>
        <taxon>Neoteleostei</taxon>
        <taxon>Acanthomorphata</taxon>
        <taxon>Anabantaria</taxon>
        <taxon>Anabantiformes</taxon>
        <taxon>Channoidei</taxon>
        <taxon>Channidae</taxon>
        <taxon>Channa</taxon>
    </lineage>
</organism>
<dbReference type="Gene3D" id="1.20.1250.10">
    <property type="match status" value="1"/>
</dbReference>
<protein>
    <recommendedName>
        <fullName evidence="3">Leptin</fullName>
    </recommendedName>
</protein>
<dbReference type="InterPro" id="IPR009079">
    <property type="entry name" value="4_helix_cytokine-like_core"/>
</dbReference>
<name>A0AA88SLK2_CHASR</name>
<dbReference type="AlphaFoldDB" id="A0AA88SLK2"/>
<gene>
    <name evidence="1" type="ORF">Q5P01_012382</name>
</gene>
<evidence type="ECO:0000313" key="1">
    <source>
        <dbReference type="EMBL" id="KAK2842182.1"/>
    </source>
</evidence>
<dbReference type="SUPFAM" id="SSF47266">
    <property type="entry name" value="4-helical cytokines"/>
    <property type="match status" value="1"/>
</dbReference>
<comment type="caution">
    <text evidence="1">The sequence shown here is derived from an EMBL/GenBank/DDBJ whole genome shotgun (WGS) entry which is preliminary data.</text>
</comment>